<dbReference type="RefSeq" id="WP_128083167.1">
    <property type="nucleotide sequence ID" value="NZ_CP013233.1"/>
</dbReference>
<accession>A0A127QRK9</accession>
<proteinExistence type="predicted"/>
<evidence type="ECO:0000313" key="1">
    <source>
        <dbReference type="EMBL" id="AMP12282.1"/>
    </source>
</evidence>
<dbReference type="Proteomes" id="UP000071778">
    <property type="component" value="Chromosome"/>
</dbReference>
<name>A0A127QRK9_9BURK</name>
<reference evidence="1 2" key="1">
    <citation type="submission" date="2015-11" db="EMBL/GenBank/DDBJ databases">
        <title>Exploring the genomic traits of fungus-feeding bacterial genus Collimonas.</title>
        <authorList>
            <person name="Song C."/>
            <person name="Schmidt R."/>
            <person name="de Jager V."/>
            <person name="Krzyzanowska D."/>
            <person name="Jongedijk E."/>
            <person name="Cankar K."/>
            <person name="Beekwilder J."/>
            <person name="van Veen A."/>
            <person name="de Boer W."/>
            <person name="van Veen J.A."/>
            <person name="Garbeva P."/>
        </authorList>
    </citation>
    <scope>NUCLEOTIDE SEQUENCE [LARGE SCALE GENOMIC DNA]</scope>
    <source>
        <strain evidence="1 2">Ter282</strain>
    </source>
</reference>
<gene>
    <name evidence="1" type="ORF">CAter282_4627</name>
</gene>
<sequence>MYKLRSALPVDFRIATTSPRASLKKANTFPTLALPLITGLNAAPQQNCLHDKLANKYSAIALPFLLHAFT</sequence>
<dbReference type="AlphaFoldDB" id="A0A127QRK9"/>
<dbReference type="EMBL" id="CP013235">
    <property type="protein sequence ID" value="AMP12282.1"/>
    <property type="molecule type" value="Genomic_DNA"/>
</dbReference>
<protein>
    <submittedName>
        <fullName evidence="1">Uncharacterized protein</fullName>
    </submittedName>
</protein>
<dbReference type="PATRIC" id="fig|279058.17.peg.4984"/>
<evidence type="ECO:0000313" key="2">
    <source>
        <dbReference type="Proteomes" id="UP000071778"/>
    </source>
</evidence>
<organism evidence="1 2">
    <name type="scientific">Collimonas arenae</name>
    <dbReference type="NCBI Taxonomy" id="279058"/>
    <lineage>
        <taxon>Bacteria</taxon>
        <taxon>Pseudomonadati</taxon>
        <taxon>Pseudomonadota</taxon>
        <taxon>Betaproteobacteria</taxon>
        <taxon>Burkholderiales</taxon>
        <taxon>Oxalobacteraceae</taxon>
        <taxon>Collimonas</taxon>
    </lineage>
</organism>
<keyword evidence="2" id="KW-1185">Reference proteome</keyword>